<feature type="transmembrane region" description="Helical" evidence="7">
    <location>
        <begin position="147"/>
        <end position="167"/>
    </location>
</feature>
<keyword evidence="9" id="KW-1185">Reference proteome</keyword>
<proteinExistence type="predicted"/>
<dbReference type="PANTHER" id="PTHR30250:SF21">
    <property type="entry name" value="LIPID II FLIPPASE MURJ"/>
    <property type="match status" value="1"/>
</dbReference>
<feature type="region of interest" description="Disordered" evidence="6">
    <location>
        <begin position="1"/>
        <end position="25"/>
    </location>
</feature>
<evidence type="ECO:0000313" key="8">
    <source>
        <dbReference type="EMBL" id="KRM89723.1"/>
    </source>
</evidence>
<feature type="transmembrane region" description="Helical" evidence="7">
    <location>
        <begin position="388"/>
        <end position="411"/>
    </location>
</feature>
<evidence type="ECO:0000256" key="7">
    <source>
        <dbReference type="SAM" id="Phobius"/>
    </source>
</evidence>
<dbReference type="STRING" id="1133569.FD21_GL000016"/>
<dbReference type="Proteomes" id="UP000051576">
    <property type="component" value="Unassembled WGS sequence"/>
</dbReference>
<feature type="compositionally biased region" description="Polar residues" evidence="6">
    <location>
        <begin position="14"/>
        <end position="25"/>
    </location>
</feature>
<dbReference type="InterPro" id="IPR002797">
    <property type="entry name" value="Polysacc_synth"/>
</dbReference>
<feature type="transmembrane region" description="Helical" evidence="7">
    <location>
        <begin position="515"/>
        <end position="535"/>
    </location>
</feature>
<keyword evidence="2" id="KW-1003">Cell membrane</keyword>
<reference evidence="8 9" key="1">
    <citation type="journal article" date="2015" name="Genome Announc.">
        <title>Expanding the biotechnology potential of lactobacilli through comparative genomics of 213 strains and associated genera.</title>
        <authorList>
            <person name="Sun Z."/>
            <person name="Harris H.M."/>
            <person name="McCann A."/>
            <person name="Guo C."/>
            <person name="Argimon S."/>
            <person name="Zhang W."/>
            <person name="Yang X."/>
            <person name="Jeffery I.B."/>
            <person name="Cooney J.C."/>
            <person name="Kagawa T.F."/>
            <person name="Liu W."/>
            <person name="Song Y."/>
            <person name="Salvetti E."/>
            <person name="Wrobel A."/>
            <person name="Rasinkangas P."/>
            <person name="Parkhill J."/>
            <person name="Rea M.C."/>
            <person name="O'Sullivan O."/>
            <person name="Ritari J."/>
            <person name="Douillard F.P."/>
            <person name="Paul Ross R."/>
            <person name="Yang R."/>
            <person name="Briner A.E."/>
            <person name="Felis G.E."/>
            <person name="de Vos W.M."/>
            <person name="Barrangou R."/>
            <person name="Klaenhammer T.R."/>
            <person name="Caufield P.W."/>
            <person name="Cui Y."/>
            <person name="Zhang H."/>
            <person name="O'Toole P.W."/>
        </authorList>
    </citation>
    <scope>NUCLEOTIDE SEQUENCE [LARGE SCALE GENOMIC DNA]</scope>
    <source>
        <strain evidence="8 9">DSM 20605</strain>
    </source>
</reference>
<protein>
    <submittedName>
        <fullName evidence="8">Export protein</fullName>
    </submittedName>
</protein>
<dbReference type="InterPro" id="IPR024923">
    <property type="entry name" value="PG_synth_SpoVB"/>
</dbReference>
<keyword evidence="5 7" id="KW-0472">Membrane</keyword>
<comment type="subcellular location">
    <subcellularLocation>
        <location evidence="1">Cell membrane</location>
        <topology evidence="1">Multi-pass membrane protein</topology>
    </subcellularLocation>
</comment>
<keyword evidence="3 7" id="KW-0812">Transmembrane</keyword>
<feature type="transmembrane region" description="Helical" evidence="7">
    <location>
        <begin position="188"/>
        <end position="207"/>
    </location>
</feature>
<feature type="transmembrane region" description="Helical" evidence="7">
    <location>
        <begin position="354"/>
        <end position="376"/>
    </location>
</feature>
<feature type="transmembrane region" description="Helical" evidence="7">
    <location>
        <begin position="36"/>
        <end position="55"/>
    </location>
</feature>
<feature type="transmembrane region" description="Helical" evidence="7">
    <location>
        <begin position="447"/>
        <end position="466"/>
    </location>
</feature>
<feature type="transmembrane region" description="Helical" evidence="7">
    <location>
        <begin position="487"/>
        <end position="509"/>
    </location>
</feature>
<name>A0A0R2CMQ1_9LACO</name>
<organism evidence="8 9">
    <name type="scientific">Liquorilactobacillus vini DSM 20605</name>
    <dbReference type="NCBI Taxonomy" id="1133569"/>
    <lineage>
        <taxon>Bacteria</taxon>
        <taxon>Bacillati</taxon>
        <taxon>Bacillota</taxon>
        <taxon>Bacilli</taxon>
        <taxon>Lactobacillales</taxon>
        <taxon>Lactobacillaceae</taxon>
        <taxon>Liquorilactobacillus</taxon>
    </lineage>
</organism>
<evidence type="ECO:0000256" key="3">
    <source>
        <dbReference type="ARBA" id="ARBA00022692"/>
    </source>
</evidence>
<dbReference type="PIRSF" id="PIRSF038958">
    <property type="entry name" value="PG_synth_SpoVB"/>
    <property type="match status" value="1"/>
</dbReference>
<dbReference type="PATRIC" id="fig|1133569.4.peg.16"/>
<dbReference type="PANTHER" id="PTHR30250">
    <property type="entry name" value="PST FAMILY PREDICTED COLANIC ACID TRANSPORTER"/>
    <property type="match status" value="1"/>
</dbReference>
<feature type="compositionally biased region" description="Basic and acidic residues" evidence="6">
    <location>
        <begin position="1"/>
        <end position="13"/>
    </location>
</feature>
<feature type="transmembrane region" description="Helical" evidence="7">
    <location>
        <begin position="423"/>
        <end position="441"/>
    </location>
</feature>
<evidence type="ECO:0000256" key="6">
    <source>
        <dbReference type="SAM" id="MobiDB-lite"/>
    </source>
</evidence>
<feature type="transmembrane region" description="Helical" evidence="7">
    <location>
        <begin position="319"/>
        <end position="342"/>
    </location>
</feature>
<sequence length="560" mass="62107">MKAGKKMVEKPTDENASQPVTTNHPSAKEKMLRGSAWMTAGSVFSRILGAIYIIPWYTWLGKDSLAGNALYTKGYTLYSVFLMISIAGIPSAVAKQVAHYNAQNEYAVGQRLFKKSLLVMLAFGVIGATVMWLIAPLSFISLGEKDVIPVFRSLAVALIVIPVMSLTRGFFQGYQDMFPSALSQLIEQLVRIIYMLVTMYLIMQILHGNYQLAIIHSTLAAFVGALGGLSILIWYYWRKHAELRALALQSAGKLQVKDSKIIYDMLAQSVPFVLIGASTTLYNQLDYFTFKPTLTRFSNDSLRTINDLYAIFAGNDNKLIMIIVALASAMAATAVPLLSAAYTKKDQQGVADQIADALELFMIIMLPCSLGMAAVAKPLYIVFYQYNFTGIFVLSFSAYIALPIGLFIVLSSLLQGIYQNKRAVQYFLVGFLIKLLVQVPLTICLKAFGPLLATGIGLMVSNILMLRYFYFACHLDLNRLLGRFNQILIFSLLTFLVALVVIFIASQMLDLEFRLISFVVLVLAAGLGAFVYLYCCLKSRLADQVIGRRVAGLRKILHIK</sequence>
<keyword evidence="4 7" id="KW-1133">Transmembrane helix</keyword>
<dbReference type="eggNOG" id="COG2244">
    <property type="taxonomic scope" value="Bacteria"/>
</dbReference>
<accession>A0A0R2CMQ1</accession>
<dbReference type="AlphaFoldDB" id="A0A0R2CMQ1"/>
<evidence type="ECO:0000256" key="1">
    <source>
        <dbReference type="ARBA" id="ARBA00004651"/>
    </source>
</evidence>
<feature type="transmembrane region" description="Helical" evidence="7">
    <location>
        <begin position="213"/>
        <end position="237"/>
    </location>
</feature>
<dbReference type="CDD" id="cd13124">
    <property type="entry name" value="MATE_SpoVB_like"/>
    <property type="match status" value="1"/>
</dbReference>
<dbReference type="InterPro" id="IPR050833">
    <property type="entry name" value="Poly_Biosynth_Transport"/>
</dbReference>
<feature type="transmembrane region" description="Helical" evidence="7">
    <location>
        <begin position="75"/>
        <end position="94"/>
    </location>
</feature>
<feature type="transmembrane region" description="Helical" evidence="7">
    <location>
        <begin position="261"/>
        <end position="282"/>
    </location>
</feature>
<gene>
    <name evidence="8" type="ORF">FD21_GL000016</name>
</gene>
<dbReference type="GO" id="GO:0005886">
    <property type="term" value="C:plasma membrane"/>
    <property type="evidence" value="ECO:0007669"/>
    <property type="project" value="UniProtKB-SubCell"/>
</dbReference>
<evidence type="ECO:0000256" key="4">
    <source>
        <dbReference type="ARBA" id="ARBA00022989"/>
    </source>
</evidence>
<feature type="transmembrane region" description="Helical" evidence="7">
    <location>
        <begin position="115"/>
        <end position="135"/>
    </location>
</feature>
<evidence type="ECO:0000256" key="5">
    <source>
        <dbReference type="ARBA" id="ARBA00023136"/>
    </source>
</evidence>
<evidence type="ECO:0000256" key="2">
    <source>
        <dbReference type="ARBA" id="ARBA00022475"/>
    </source>
</evidence>
<evidence type="ECO:0000313" key="9">
    <source>
        <dbReference type="Proteomes" id="UP000051576"/>
    </source>
</evidence>
<dbReference type="EMBL" id="AYYX01000001">
    <property type="protein sequence ID" value="KRM89723.1"/>
    <property type="molecule type" value="Genomic_DNA"/>
</dbReference>
<dbReference type="Pfam" id="PF01943">
    <property type="entry name" value="Polysacc_synt"/>
    <property type="match status" value="1"/>
</dbReference>
<comment type="caution">
    <text evidence="8">The sequence shown here is derived from an EMBL/GenBank/DDBJ whole genome shotgun (WGS) entry which is preliminary data.</text>
</comment>